<proteinExistence type="predicted"/>
<feature type="coiled-coil region" evidence="3">
    <location>
        <begin position="105"/>
        <end position="186"/>
    </location>
</feature>
<keyword evidence="2 3" id="KW-0175">Coiled coil</keyword>
<dbReference type="GO" id="GO:0003779">
    <property type="term" value="F:actin binding"/>
    <property type="evidence" value="ECO:0007669"/>
    <property type="project" value="InterPro"/>
</dbReference>
<dbReference type="PANTHER" id="PTHR24129:SF0">
    <property type="entry name" value="ANKYCORBIN"/>
    <property type="match status" value="1"/>
</dbReference>
<dbReference type="Proteomes" id="UP000233556">
    <property type="component" value="Unassembled WGS sequence"/>
</dbReference>
<dbReference type="AlphaFoldDB" id="A0A2I0TC00"/>
<evidence type="ECO:0000256" key="4">
    <source>
        <dbReference type="SAM" id="MobiDB-lite"/>
    </source>
</evidence>
<keyword evidence="1" id="KW-0677">Repeat</keyword>
<accession>A0A2I0TC00</accession>
<evidence type="ECO:0000256" key="2">
    <source>
        <dbReference type="ARBA" id="ARBA00023054"/>
    </source>
</evidence>
<evidence type="ECO:0000256" key="3">
    <source>
        <dbReference type="SAM" id="Coils"/>
    </source>
</evidence>
<feature type="region of interest" description="Disordered" evidence="4">
    <location>
        <begin position="1"/>
        <end position="22"/>
    </location>
</feature>
<reference evidence="6" key="1">
    <citation type="submission" date="2017-11" db="EMBL/GenBank/DDBJ databases">
        <authorList>
            <person name="Lima N.C."/>
            <person name="Parody-Merino A.M."/>
            <person name="Battley P.F."/>
            <person name="Fidler A.E."/>
            <person name="Prosdocimi F."/>
        </authorList>
    </citation>
    <scope>NUCLEOTIDE SEQUENCE [LARGE SCALE GENOMIC DNA]</scope>
</reference>
<feature type="compositionally biased region" description="Basic and acidic residues" evidence="4">
    <location>
        <begin position="11"/>
        <end position="22"/>
    </location>
</feature>
<keyword evidence="6" id="KW-1185">Reference proteome</keyword>
<gene>
    <name evidence="5" type="ORF">llap_18376</name>
</gene>
<organism evidence="5 6">
    <name type="scientific">Limosa lapponica baueri</name>
    <dbReference type="NCBI Taxonomy" id="1758121"/>
    <lineage>
        <taxon>Eukaryota</taxon>
        <taxon>Metazoa</taxon>
        <taxon>Chordata</taxon>
        <taxon>Craniata</taxon>
        <taxon>Vertebrata</taxon>
        <taxon>Euteleostomi</taxon>
        <taxon>Archelosauria</taxon>
        <taxon>Archosauria</taxon>
        <taxon>Dinosauria</taxon>
        <taxon>Saurischia</taxon>
        <taxon>Theropoda</taxon>
        <taxon>Coelurosauria</taxon>
        <taxon>Aves</taxon>
        <taxon>Neognathae</taxon>
        <taxon>Neoaves</taxon>
        <taxon>Charadriiformes</taxon>
        <taxon>Scolopacidae</taxon>
        <taxon>Limosa</taxon>
    </lineage>
</organism>
<name>A0A2I0TC00_LIMLA</name>
<feature type="compositionally biased region" description="Basic and acidic residues" evidence="4">
    <location>
        <begin position="54"/>
        <end position="75"/>
    </location>
</feature>
<feature type="compositionally biased region" description="Polar residues" evidence="4">
    <location>
        <begin position="77"/>
        <end position="100"/>
    </location>
</feature>
<reference evidence="6" key="2">
    <citation type="submission" date="2017-12" db="EMBL/GenBank/DDBJ databases">
        <title>Genome sequence of the Bar-tailed Godwit (Limosa lapponica baueri).</title>
        <authorList>
            <person name="Lima N.C.B."/>
            <person name="Parody-Merino A.M."/>
            <person name="Battley P.F."/>
            <person name="Fidler A.E."/>
            <person name="Prosdocimi F."/>
        </authorList>
    </citation>
    <scope>NUCLEOTIDE SEQUENCE [LARGE SCALE GENOMIC DNA]</scope>
</reference>
<dbReference type="PANTHER" id="PTHR24129">
    <property type="entry name" value="ANKYCORBIN"/>
    <property type="match status" value="1"/>
</dbReference>
<dbReference type="OrthoDB" id="194358at2759"/>
<evidence type="ECO:0000256" key="1">
    <source>
        <dbReference type="ARBA" id="ARBA00022737"/>
    </source>
</evidence>
<protein>
    <submittedName>
        <fullName evidence="5">Ankycorbin isoform x1</fullName>
    </submittedName>
</protein>
<evidence type="ECO:0000313" key="6">
    <source>
        <dbReference type="Proteomes" id="UP000233556"/>
    </source>
</evidence>
<sequence length="219" mass="25652">MDSTIKSYHSMHTEFDQTADRQSEFSAQELKTRLNATQIQEKLTSPSEVKMKHHQEDLKNAQRKTENSEAKRKNIEAQVQSRIPETDNLNSTDISENGSDLNLKFQETQNRYEEAVKEILNVQRQMKLGLVSSESEETSSEPSRLKVMREEVEMLKQELKRTLEESKRQKEKVRVLQKKFEEREQNVASKLSVEECEEIKNSYCSVIDNNKKKLLLTER</sequence>
<feature type="region of interest" description="Disordered" evidence="4">
    <location>
        <begin position="43"/>
        <end position="100"/>
    </location>
</feature>
<dbReference type="EMBL" id="KZ512989">
    <property type="protein sequence ID" value="PKU31319.1"/>
    <property type="molecule type" value="Genomic_DNA"/>
</dbReference>
<dbReference type="InterPro" id="IPR042420">
    <property type="entry name" value="RAI14/UACA"/>
</dbReference>
<evidence type="ECO:0000313" key="5">
    <source>
        <dbReference type="EMBL" id="PKU31319.1"/>
    </source>
</evidence>